<dbReference type="EMBL" id="LGVR01000116">
    <property type="protein sequence ID" value="KOA81901.1"/>
    <property type="molecule type" value="Genomic_DNA"/>
</dbReference>
<dbReference type="Proteomes" id="UP000037540">
    <property type="component" value="Unassembled WGS sequence"/>
</dbReference>
<proteinExistence type="predicted"/>
<dbReference type="SUPFAM" id="SSF52309">
    <property type="entry name" value="N-(deoxy)ribosyltransferase-like"/>
    <property type="match status" value="1"/>
</dbReference>
<organism evidence="1 2">
    <name type="scientific">Clostridium botulinum</name>
    <dbReference type="NCBI Taxonomy" id="1491"/>
    <lineage>
        <taxon>Bacteria</taxon>
        <taxon>Bacillati</taxon>
        <taxon>Bacillota</taxon>
        <taxon>Clostridia</taxon>
        <taxon>Eubacteriales</taxon>
        <taxon>Clostridiaceae</taxon>
        <taxon>Clostridium</taxon>
    </lineage>
</organism>
<gene>
    <name evidence="1" type="ORF">ADU74_13980</name>
</gene>
<sequence>MEGSSMKLNNFNNKLKEFISKQGLSDLGLKYNFNNEVKVYLASGFLFENLGQLGLEILADLCENMNLKYYLPQHAEFNDKTTTDFMITNKMIADGDDRELRTCQFSLAHTQSPMDDGVCGEIGRFKTMCEYEPDKYWGVISWVDDIRLGTIPDPKQASFNNQTCYLNQYIIGEIENSLGCYETLDKCFEKMYKIYLDKKNKQ</sequence>
<dbReference type="AlphaFoldDB" id="A0A9Q1UVP6"/>
<comment type="caution">
    <text evidence="1">The sequence shown here is derived from an EMBL/GenBank/DDBJ whole genome shotgun (WGS) entry which is preliminary data.</text>
</comment>
<protein>
    <submittedName>
        <fullName evidence="1">Uncharacterized protein</fullName>
    </submittedName>
</protein>
<evidence type="ECO:0000313" key="2">
    <source>
        <dbReference type="Proteomes" id="UP000037540"/>
    </source>
</evidence>
<reference evidence="1 2" key="1">
    <citation type="submission" date="2015-07" db="EMBL/GenBank/DDBJ databases">
        <title>Draft genome sequences of 17 French Clostridium botulinum group III.</title>
        <authorList>
            <person name="Woudstra C."/>
            <person name="Le Marechal C."/>
            <person name="Souillard R."/>
            <person name="Bayon-Auboyer M.-H."/>
            <person name="Dessouter D."/>
            <person name="Fach P."/>
        </authorList>
    </citation>
    <scope>NUCLEOTIDE SEQUENCE [LARGE SCALE GENOMIC DNA]</scope>
    <source>
        <strain evidence="1 2">12LNRI-CD</strain>
    </source>
</reference>
<evidence type="ECO:0000313" key="1">
    <source>
        <dbReference type="EMBL" id="KOA81901.1"/>
    </source>
</evidence>
<dbReference type="Gene3D" id="3.40.50.450">
    <property type="match status" value="1"/>
</dbReference>
<name>A0A9Q1UVP6_CLOBO</name>
<accession>A0A9Q1UVP6</accession>